<comment type="caution">
    <text evidence="1">The sequence shown here is derived from an EMBL/GenBank/DDBJ whole genome shotgun (WGS) entry which is preliminary data.</text>
</comment>
<dbReference type="EMBL" id="VAJM01000016">
    <property type="protein sequence ID" value="TLM88738.1"/>
    <property type="molecule type" value="Genomic_DNA"/>
</dbReference>
<sequence>MSSFFPTNSYSAAELAAEALDAASLQPCRHCQQLTPQQIHQVLHQLTPALSLVQARCQSCRRKHWLLLAG</sequence>
<evidence type="ECO:0000313" key="1">
    <source>
        <dbReference type="EMBL" id="TLM88738.1"/>
    </source>
</evidence>
<proteinExistence type="predicted"/>
<dbReference type="AlphaFoldDB" id="A0A5R8WIP2"/>
<evidence type="ECO:0000313" key="2">
    <source>
        <dbReference type="Proteomes" id="UP000305517"/>
    </source>
</evidence>
<protein>
    <submittedName>
        <fullName evidence="1">Uncharacterized protein</fullName>
    </submittedName>
</protein>
<dbReference type="Proteomes" id="UP000305517">
    <property type="component" value="Unassembled WGS sequence"/>
</dbReference>
<reference evidence="1 2" key="1">
    <citation type="submission" date="2019-05" db="EMBL/GenBank/DDBJ databases">
        <title>Hymenobacter edaphi sp. nov., isolated from abandoned arsenic-contaminated farmland soil.</title>
        <authorList>
            <person name="Nie L."/>
        </authorList>
    </citation>
    <scope>NUCLEOTIDE SEQUENCE [LARGE SCALE GENOMIC DNA]</scope>
    <source>
        <strain evidence="1 2">1-3-3-8</strain>
    </source>
</reference>
<name>A0A5R8WIP2_9BACT</name>
<dbReference type="RefSeq" id="WP_138081599.1">
    <property type="nucleotide sequence ID" value="NZ_VAJM01000016.1"/>
</dbReference>
<gene>
    <name evidence="1" type="ORF">FDY95_23175</name>
</gene>
<keyword evidence="2" id="KW-1185">Reference proteome</keyword>
<organism evidence="1 2">
    <name type="scientific">Hymenobacter jeollabukensis</name>
    <dbReference type="NCBI Taxonomy" id="2025313"/>
    <lineage>
        <taxon>Bacteria</taxon>
        <taxon>Pseudomonadati</taxon>
        <taxon>Bacteroidota</taxon>
        <taxon>Cytophagia</taxon>
        <taxon>Cytophagales</taxon>
        <taxon>Hymenobacteraceae</taxon>
        <taxon>Hymenobacter</taxon>
    </lineage>
</organism>
<accession>A0A5R8WIP2</accession>